<keyword evidence="4" id="KW-1185">Reference proteome</keyword>
<dbReference type="RefSeq" id="WP_379582604.1">
    <property type="nucleotide sequence ID" value="NZ_JBHSQW010000009.1"/>
</dbReference>
<dbReference type="Gene3D" id="3.40.190.10">
    <property type="entry name" value="Periplasmic binding protein-like II"/>
    <property type="match status" value="1"/>
</dbReference>
<evidence type="ECO:0000313" key="4">
    <source>
        <dbReference type="Proteomes" id="UP001596302"/>
    </source>
</evidence>
<feature type="domain" description="Solute-binding protein family 5" evidence="2">
    <location>
        <begin position="85"/>
        <end position="431"/>
    </location>
</feature>
<dbReference type="SUPFAM" id="SSF53850">
    <property type="entry name" value="Periplasmic binding protein-like II"/>
    <property type="match status" value="1"/>
</dbReference>
<evidence type="ECO:0000256" key="1">
    <source>
        <dbReference type="SAM" id="SignalP"/>
    </source>
</evidence>
<dbReference type="Gene3D" id="3.10.105.10">
    <property type="entry name" value="Dipeptide-binding Protein, Domain 3"/>
    <property type="match status" value="1"/>
</dbReference>
<protein>
    <submittedName>
        <fullName evidence="3">ABC transporter substrate-binding protein</fullName>
    </submittedName>
</protein>
<sequence length="534" mass="55981">MSSRFPVLRRGPRRLCAAVLAVLLAVALAGCATTGGGDAAPAGPPTLTIATGFAIDDLDPLENGFWGPEFGYVELLMRPERGGEPTPWVLSELANPEPLSWRLRLNEGITFQNGAALDGAALAALLTFQLAENPSFAAALPGASAAVTGPLEVTLSTARPAPNVPALLADEGMVPVYDVAAYQRHVAAGAPAGELVGAGLYTGPYVVDSLDAEAMHLSPRPDYWGGTPALAGLTVRFVPEASARIQAVQAGEADLALYPPTASAPALAGRADSFFVTGEPTGPTFMLQLNQREAPFDDPLVRRAVYAGIDYAELANDVMNGLYAPATGLYIESLSWAEKTQATDPAAAGALLDQAGWTRTGDGPRTRDGAPLRFVMLTYPQQPDSDALALAVQAQLARLGVGVDIRQVPDITSAMEQGTGWQAAVSGNGFLSFGGDYLSPLRTYLHSTGPRNYPGISDPQLDALIERLAVELDTTARDELLRRIQHRIADNGHLGYLGVRLPAVVAGPAWRGYPVPIANLWVDARTAPQAAPGA</sequence>
<dbReference type="PANTHER" id="PTHR30290">
    <property type="entry name" value="PERIPLASMIC BINDING COMPONENT OF ABC TRANSPORTER"/>
    <property type="match status" value="1"/>
</dbReference>
<dbReference type="PROSITE" id="PS51257">
    <property type="entry name" value="PROKAR_LIPOPROTEIN"/>
    <property type="match status" value="1"/>
</dbReference>
<reference evidence="4" key="1">
    <citation type="journal article" date="2019" name="Int. J. Syst. Evol. Microbiol.">
        <title>The Global Catalogue of Microorganisms (GCM) 10K type strain sequencing project: providing services to taxonomists for standard genome sequencing and annotation.</title>
        <authorList>
            <consortium name="The Broad Institute Genomics Platform"/>
            <consortium name="The Broad Institute Genome Sequencing Center for Infectious Disease"/>
            <person name="Wu L."/>
            <person name="Ma J."/>
        </authorList>
    </citation>
    <scope>NUCLEOTIDE SEQUENCE [LARGE SCALE GENOMIC DNA]</scope>
    <source>
        <strain evidence="4">CCM 8391</strain>
    </source>
</reference>
<comment type="caution">
    <text evidence="3">The sequence shown here is derived from an EMBL/GenBank/DDBJ whole genome shotgun (WGS) entry which is preliminary data.</text>
</comment>
<dbReference type="InterPro" id="IPR000914">
    <property type="entry name" value="SBP_5_dom"/>
</dbReference>
<organism evidence="3 4">
    <name type="scientific">Pseudonocardia hispaniensis</name>
    <dbReference type="NCBI Taxonomy" id="904933"/>
    <lineage>
        <taxon>Bacteria</taxon>
        <taxon>Bacillati</taxon>
        <taxon>Actinomycetota</taxon>
        <taxon>Actinomycetes</taxon>
        <taxon>Pseudonocardiales</taxon>
        <taxon>Pseudonocardiaceae</taxon>
        <taxon>Pseudonocardia</taxon>
    </lineage>
</organism>
<gene>
    <name evidence="3" type="ORF">ACFQE5_03280</name>
</gene>
<feature type="signal peptide" evidence="1">
    <location>
        <begin position="1"/>
        <end position="32"/>
    </location>
</feature>
<dbReference type="PANTHER" id="PTHR30290:SF65">
    <property type="entry name" value="MONOACYL PHOSPHATIDYLINOSITOL TETRAMANNOSIDE-BINDING PROTEIN LPQW-RELATED"/>
    <property type="match status" value="1"/>
</dbReference>
<feature type="chain" id="PRO_5046792779" evidence="1">
    <location>
        <begin position="33"/>
        <end position="534"/>
    </location>
</feature>
<proteinExistence type="predicted"/>
<dbReference type="PIRSF" id="PIRSF002741">
    <property type="entry name" value="MppA"/>
    <property type="match status" value="1"/>
</dbReference>
<dbReference type="Pfam" id="PF00496">
    <property type="entry name" value="SBP_bac_5"/>
    <property type="match status" value="1"/>
</dbReference>
<dbReference type="InterPro" id="IPR030678">
    <property type="entry name" value="Peptide/Ni-bd"/>
</dbReference>
<accession>A0ABW1IY50</accession>
<keyword evidence="1" id="KW-0732">Signal</keyword>
<evidence type="ECO:0000259" key="2">
    <source>
        <dbReference type="Pfam" id="PF00496"/>
    </source>
</evidence>
<dbReference type="InterPro" id="IPR039424">
    <property type="entry name" value="SBP_5"/>
</dbReference>
<evidence type="ECO:0000313" key="3">
    <source>
        <dbReference type="EMBL" id="MFC5993232.1"/>
    </source>
</evidence>
<dbReference type="EMBL" id="JBHSQW010000009">
    <property type="protein sequence ID" value="MFC5993232.1"/>
    <property type="molecule type" value="Genomic_DNA"/>
</dbReference>
<name>A0ABW1IY50_9PSEU</name>
<dbReference type="Proteomes" id="UP001596302">
    <property type="component" value="Unassembled WGS sequence"/>
</dbReference>